<protein>
    <submittedName>
        <fullName evidence="2">Catalytic protein</fullName>
    </submittedName>
</protein>
<dbReference type="InterPro" id="IPR027417">
    <property type="entry name" value="P-loop_NTPase"/>
</dbReference>
<feature type="region of interest" description="Disordered" evidence="1">
    <location>
        <begin position="344"/>
        <end position="364"/>
    </location>
</feature>
<evidence type="ECO:0000313" key="2">
    <source>
        <dbReference type="EMBL" id="GFF17585.1"/>
    </source>
</evidence>
<dbReference type="GO" id="GO:0043531">
    <property type="term" value="F:ADP binding"/>
    <property type="evidence" value="ECO:0007669"/>
    <property type="project" value="InterPro"/>
</dbReference>
<comment type="caution">
    <text evidence="2">The sequence shown here is derived from an EMBL/GenBank/DDBJ whole genome shotgun (WGS) entry which is preliminary data.</text>
</comment>
<dbReference type="InterPro" id="IPR003593">
    <property type="entry name" value="AAA+_ATPase"/>
</dbReference>
<sequence>MRLTKVSLADTLTTRSSTPGEPLFVVPTDLHPNATFYGKRADFDRLHSTLTSPSDGIRPRAVLICGPPGSGKTYLARQYIWTHRASYPGGIFWVNAGSLQSLTSGLDKVALALANTRSDHAGSKEETLPLQTVHDHLCARAGWLLVFDGLDPPDNDRAIDYLNGVLPANREGSILYTSVDDSLTSKRQLHCPEILRVSPLPVEEACRLLFTKLGIRKPLEMQVRKATLIAMRYEGLPLAIHAVCNYLSRTAKPIERFRIDTRLADSMLTGPFFRALDKLYSERQFWVLNLVNILCFFDAPMKVAFLHVGARAVERYDIRICDSEDLRASFKTMIRYGLVQDASSNDTLESSGSGESSHTEQSDEDTLSAIKMYGVARFVCRDRLRATEYDSHEDQYHAWLLATFEVLSASYEGMRAAFSKAGEASTESSIARYTKDCGDYLLHVQSLAKHFPRKGSVSTAISEGFDRLKRMNKSILDDLTRLGATQPGDASSHTFSVDIESDQSLPTPSRSQNESHSQASDDLPSDAEWGIVNPSSLRGEHHHPSRWNEIRDWAKQTAVRTMETPLLTRRTQWLHYPEQNEERR</sequence>
<dbReference type="SMART" id="SM00382">
    <property type="entry name" value="AAA"/>
    <property type="match status" value="1"/>
</dbReference>
<keyword evidence="3" id="KW-1185">Reference proteome</keyword>
<dbReference type="AlphaFoldDB" id="A0A5M3Z3Z5"/>
<dbReference type="OrthoDB" id="5086500at2759"/>
<dbReference type="Proteomes" id="UP000452235">
    <property type="component" value="Unassembled WGS sequence"/>
</dbReference>
<dbReference type="VEuPathDB" id="FungiDB:ATEG_05748"/>
<feature type="compositionally biased region" description="Polar residues" evidence="1">
    <location>
        <begin position="502"/>
        <end position="520"/>
    </location>
</feature>
<dbReference type="Gene3D" id="3.40.50.300">
    <property type="entry name" value="P-loop containing nucleotide triphosphate hydrolases"/>
    <property type="match status" value="1"/>
</dbReference>
<feature type="region of interest" description="Disordered" evidence="1">
    <location>
        <begin position="482"/>
        <end position="547"/>
    </location>
</feature>
<organism evidence="2 3">
    <name type="scientific">Aspergillus terreus</name>
    <dbReference type="NCBI Taxonomy" id="33178"/>
    <lineage>
        <taxon>Eukaryota</taxon>
        <taxon>Fungi</taxon>
        <taxon>Dikarya</taxon>
        <taxon>Ascomycota</taxon>
        <taxon>Pezizomycotina</taxon>
        <taxon>Eurotiomycetes</taxon>
        <taxon>Eurotiomycetidae</taxon>
        <taxon>Eurotiales</taxon>
        <taxon>Aspergillaceae</taxon>
        <taxon>Aspergillus</taxon>
        <taxon>Aspergillus subgen. Circumdati</taxon>
    </lineage>
</organism>
<gene>
    <name evidence="2" type="ORF">ATEIFO6365_0007013400</name>
</gene>
<name>A0A5M3Z3Z5_ASPTE</name>
<dbReference type="SUPFAM" id="SSF52540">
    <property type="entry name" value="P-loop containing nucleoside triphosphate hydrolases"/>
    <property type="match status" value="1"/>
</dbReference>
<evidence type="ECO:0000256" key="1">
    <source>
        <dbReference type="SAM" id="MobiDB-lite"/>
    </source>
</evidence>
<dbReference type="PANTHER" id="PTHR48187">
    <property type="entry name" value="LD21810P"/>
    <property type="match status" value="1"/>
</dbReference>
<proteinExistence type="predicted"/>
<evidence type="ECO:0000313" key="3">
    <source>
        <dbReference type="Proteomes" id="UP000452235"/>
    </source>
</evidence>
<dbReference type="Pfam" id="PF13191">
    <property type="entry name" value="AAA_16"/>
    <property type="match status" value="1"/>
</dbReference>
<dbReference type="EMBL" id="BLJY01000007">
    <property type="protein sequence ID" value="GFF17585.1"/>
    <property type="molecule type" value="Genomic_DNA"/>
</dbReference>
<dbReference type="PANTHER" id="PTHR48187:SF2">
    <property type="entry name" value="LD21810P"/>
    <property type="match status" value="1"/>
</dbReference>
<reference evidence="2 3" key="1">
    <citation type="submission" date="2020-01" db="EMBL/GenBank/DDBJ databases">
        <title>Aspergillus terreus IFO 6365 whole genome shotgun sequence.</title>
        <authorList>
            <person name="Kanamasa S."/>
            <person name="Takahashi H."/>
        </authorList>
    </citation>
    <scope>NUCLEOTIDE SEQUENCE [LARGE SCALE GENOMIC DNA]</scope>
    <source>
        <strain evidence="2 3">IFO 6365</strain>
    </source>
</reference>
<accession>A0A5M3Z3Z5</accession>
<dbReference type="InterPro" id="IPR041664">
    <property type="entry name" value="AAA_16"/>
</dbReference>